<name>A0AAV7PJ24_PLEWA</name>
<accession>A0AAV7PJ24</accession>
<dbReference type="EMBL" id="JANPWB010000011">
    <property type="protein sequence ID" value="KAJ1128176.1"/>
    <property type="molecule type" value="Genomic_DNA"/>
</dbReference>
<evidence type="ECO:0000313" key="1">
    <source>
        <dbReference type="EMBL" id="KAJ1128176.1"/>
    </source>
</evidence>
<comment type="caution">
    <text evidence="1">The sequence shown here is derived from an EMBL/GenBank/DDBJ whole genome shotgun (WGS) entry which is preliminary data.</text>
</comment>
<dbReference type="AlphaFoldDB" id="A0AAV7PJ24"/>
<keyword evidence="2" id="KW-1185">Reference proteome</keyword>
<organism evidence="1 2">
    <name type="scientific">Pleurodeles waltl</name>
    <name type="common">Iberian ribbed newt</name>
    <dbReference type="NCBI Taxonomy" id="8319"/>
    <lineage>
        <taxon>Eukaryota</taxon>
        <taxon>Metazoa</taxon>
        <taxon>Chordata</taxon>
        <taxon>Craniata</taxon>
        <taxon>Vertebrata</taxon>
        <taxon>Euteleostomi</taxon>
        <taxon>Amphibia</taxon>
        <taxon>Batrachia</taxon>
        <taxon>Caudata</taxon>
        <taxon>Salamandroidea</taxon>
        <taxon>Salamandridae</taxon>
        <taxon>Pleurodelinae</taxon>
        <taxon>Pleurodeles</taxon>
    </lineage>
</organism>
<protein>
    <submittedName>
        <fullName evidence="1">Uncharacterized protein</fullName>
    </submittedName>
</protein>
<sequence>MDKGAFCEERRSIPFDESIRQREGAAPRATLRLRGGQQSSRGDSLIKTALYGPLKDWQPYLNCARAHVRSLEAVGSRSRIIRLTADLPRLTRCEHHSLHGKPYSFRNTQYFL</sequence>
<gene>
    <name evidence="1" type="ORF">NDU88_006555</name>
</gene>
<proteinExistence type="predicted"/>
<dbReference type="Proteomes" id="UP001066276">
    <property type="component" value="Chromosome 7"/>
</dbReference>
<reference evidence="1" key="1">
    <citation type="journal article" date="2022" name="bioRxiv">
        <title>Sequencing and chromosome-scale assembly of the giantPleurodeles waltlgenome.</title>
        <authorList>
            <person name="Brown T."/>
            <person name="Elewa A."/>
            <person name="Iarovenko S."/>
            <person name="Subramanian E."/>
            <person name="Araus A.J."/>
            <person name="Petzold A."/>
            <person name="Susuki M."/>
            <person name="Suzuki K.-i.T."/>
            <person name="Hayashi T."/>
            <person name="Toyoda A."/>
            <person name="Oliveira C."/>
            <person name="Osipova E."/>
            <person name="Leigh N.D."/>
            <person name="Simon A."/>
            <person name="Yun M.H."/>
        </authorList>
    </citation>
    <scope>NUCLEOTIDE SEQUENCE</scope>
    <source>
        <strain evidence="1">20211129_DDA</strain>
        <tissue evidence="1">Liver</tissue>
    </source>
</reference>
<evidence type="ECO:0000313" key="2">
    <source>
        <dbReference type="Proteomes" id="UP001066276"/>
    </source>
</evidence>